<evidence type="ECO:0000313" key="2">
    <source>
        <dbReference type="EMBL" id="CAG8486766.1"/>
    </source>
</evidence>
<proteinExistence type="predicted"/>
<organism evidence="2 3">
    <name type="scientific">Ambispora gerdemannii</name>
    <dbReference type="NCBI Taxonomy" id="144530"/>
    <lineage>
        <taxon>Eukaryota</taxon>
        <taxon>Fungi</taxon>
        <taxon>Fungi incertae sedis</taxon>
        <taxon>Mucoromycota</taxon>
        <taxon>Glomeromycotina</taxon>
        <taxon>Glomeromycetes</taxon>
        <taxon>Archaeosporales</taxon>
        <taxon>Ambisporaceae</taxon>
        <taxon>Ambispora</taxon>
    </lineage>
</organism>
<accession>A0A9N8WEU3</accession>
<dbReference type="EMBL" id="CAJVPL010000352">
    <property type="protein sequence ID" value="CAG8486766.1"/>
    <property type="molecule type" value="Genomic_DNA"/>
</dbReference>
<sequence>MPPSRLHVLFVFLMALTIVLLLSLSLCQLFPRQTSLNTKTAYPFTDPYPYQAQRNEVNSCQKYHEQLKLTYESLESFPNVGILLGIMNDPRNFYRRAHLRRLLMKQLKESKICDLYTIKFVVLFNETNSQLSRKQLEKEKEQYDDIIIIETSATSMNPVKTTTEFYRWAIEKINTSSTQATEWNYLVHTEDTSSIDLHNFGLYLRPLPKSNFFCDISVPAHEDFWLATGRFSIFSTDNIR</sequence>
<dbReference type="Proteomes" id="UP000789831">
    <property type="component" value="Unassembled WGS sequence"/>
</dbReference>
<dbReference type="AlphaFoldDB" id="A0A9N8WEU3"/>
<name>A0A9N8WEU3_9GLOM</name>
<keyword evidence="3" id="KW-1185">Reference proteome</keyword>
<feature type="signal peptide" evidence="1">
    <location>
        <begin position="1"/>
        <end position="27"/>
    </location>
</feature>
<gene>
    <name evidence="2" type="ORF">AGERDE_LOCUS3527</name>
</gene>
<evidence type="ECO:0000313" key="3">
    <source>
        <dbReference type="Proteomes" id="UP000789831"/>
    </source>
</evidence>
<evidence type="ECO:0000256" key="1">
    <source>
        <dbReference type="SAM" id="SignalP"/>
    </source>
</evidence>
<feature type="chain" id="PRO_5040188860" evidence="1">
    <location>
        <begin position="28"/>
        <end position="240"/>
    </location>
</feature>
<keyword evidence="1" id="KW-0732">Signal</keyword>
<comment type="caution">
    <text evidence="2">The sequence shown here is derived from an EMBL/GenBank/DDBJ whole genome shotgun (WGS) entry which is preliminary data.</text>
</comment>
<protein>
    <submittedName>
        <fullName evidence="2">12638_t:CDS:1</fullName>
    </submittedName>
</protein>
<reference evidence="2" key="1">
    <citation type="submission" date="2021-06" db="EMBL/GenBank/DDBJ databases">
        <authorList>
            <person name="Kallberg Y."/>
            <person name="Tangrot J."/>
            <person name="Rosling A."/>
        </authorList>
    </citation>
    <scope>NUCLEOTIDE SEQUENCE</scope>
    <source>
        <strain evidence="2">MT106</strain>
    </source>
</reference>